<feature type="signal peptide" evidence="2">
    <location>
        <begin position="1"/>
        <end position="17"/>
    </location>
</feature>
<organism evidence="3 4">
    <name type="scientific">Chironomus riparius</name>
    <dbReference type="NCBI Taxonomy" id="315576"/>
    <lineage>
        <taxon>Eukaryota</taxon>
        <taxon>Metazoa</taxon>
        <taxon>Ecdysozoa</taxon>
        <taxon>Arthropoda</taxon>
        <taxon>Hexapoda</taxon>
        <taxon>Insecta</taxon>
        <taxon>Pterygota</taxon>
        <taxon>Neoptera</taxon>
        <taxon>Endopterygota</taxon>
        <taxon>Diptera</taxon>
        <taxon>Nematocera</taxon>
        <taxon>Chironomoidea</taxon>
        <taxon>Chironomidae</taxon>
        <taxon>Chironominae</taxon>
        <taxon>Chironomus</taxon>
    </lineage>
</organism>
<reference evidence="3" key="2">
    <citation type="submission" date="2022-10" db="EMBL/GenBank/DDBJ databases">
        <authorList>
            <consortium name="ENA_rothamsted_submissions"/>
            <consortium name="culmorum"/>
            <person name="King R."/>
        </authorList>
    </citation>
    <scope>NUCLEOTIDE SEQUENCE</scope>
</reference>
<keyword evidence="2" id="KW-0732">Signal</keyword>
<feature type="region of interest" description="Disordered" evidence="1">
    <location>
        <begin position="54"/>
        <end position="170"/>
    </location>
</feature>
<dbReference type="PROSITE" id="PS51257">
    <property type="entry name" value="PROKAR_LIPOPROTEIN"/>
    <property type="match status" value="1"/>
</dbReference>
<evidence type="ECO:0000313" key="3">
    <source>
        <dbReference type="EMBL" id="CAG9807248.1"/>
    </source>
</evidence>
<accession>A0A9N9S165</accession>
<evidence type="ECO:0000256" key="1">
    <source>
        <dbReference type="SAM" id="MobiDB-lite"/>
    </source>
</evidence>
<proteinExistence type="predicted"/>
<dbReference type="Proteomes" id="UP001153620">
    <property type="component" value="Chromosome 3"/>
</dbReference>
<dbReference type="AlphaFoldDB" id="A0A9N9S165"/>
<protein>
    <submittedName>
        <fullName evidence="3">Uncharacterized protein</fullName>
    </submittedName>
</protein>
<dbReference type="EMBL" id="OU895879">
    <property type="protein sequence ID" value="CAG9807248.1"/>
    <property type="molecule type" value="Genomic_DNA"/>
</dbReference>
<evidence type="ECO:0000256" key="2">
    <source>
        <dbReference type="SAM" id="SignalP"/>
    </source>
</evidence>
<gene>
    <name evidence="3" type="ORF">CHIRRI_LOCUS10097</name>
</gene>
<feature type="compositionally biased region" description="Basic residues" evidence="1">
    <location>
        <begin position="133"/>
        <end position="153"/>
    </location>
</feature>
<name>A0A9N9S165_9DIPT</name>
<sequence>MIRKICIIVGLLVACYGQDIAIASTAENPPPPPQLPPLPSLTNGNITEVEAKNFTRPDGFHGGPHGNHTGIGPNHNHTDMGPPKNSSNLNRPFLPPPNGPLPNSDIQRPPLGNGYEDSGKKSSKVPKSSKASKASKRPKSSKGSKSSKRTTKPGKKEKAGKKDPTTAVAS</sequence>
<reference evidence="3" key="1">
    <citation type="submission" date="2022-01" db="EMBL/GenBank/DDBJ databases">
        <authorList>
            <person name="King R."/>
        </authorList>
    </citation>
    <scope>NUCLEOTIDE SEQUENCE</scope>
</reference>
<keyword evidence="4" id="KW-1185">Reference proteome</keyword>
<evidence type="ECO:0000313" key="4">
    <source>
        <dbReference type="Proteomes" id="UP001153620"/>
    </source>
</evidence>
<feature type="chain" id="PRO_5040256458" evidence="2">
    <location>
        <begin position="18"/>
        <end position="170"/>
    </location>
</feature>
<feature type="compositionally biased region" description="Basic and acidic residues" evidence="1">
    <location>
        <begin position="154"/>
        <end position="164"/>
    </location>
</feature>